<evidence type="ECO:0000256" key="1">
    <source>
        <dbReference type="SAM" id="MobiDB-lite"/>
    </source>
</evidence>
<dbReference type="EMBL" id="NVUK01000015">
    <property type="protein sequence ID" value="PCI77561.1"/>
    <property type="molecule type" value="Genomic_DNA"/>
</dbReference>
<dbReference type="AlphaFoldDB" id="A0A2A4X5I5"/>
<reference evidence="3" key="1">
    <citation type="submission" date="2017-08" db="EMBL/GenBank/DDBJ databases">
        <title>A dynamic microbial community with high functional redundancy inhabits the cold, oxic subseafloor aquifer.</title>
        <authorList>
            <person name="Tully B.J."/>
            <person name="Wheat C.G."/>
            <person name="Glazer B.T."/>
            <person name="Huber J.A."/>
        </authorList>
    </citation>
    <scope>NUCLEOTIDE SEQUENCE [LARGE SCALE GENOMIC DNA]</scope>
</reference>
<comment type="caution">
    <text evidence="2">The sequence shown here is derived from an EMBL/GenBank/DDBJ whole genome shotgun (WGS) entry which is preliminary data.</text>
</comment>
<accession>A0A2A4X5I5</accession>
<evidence type="ECO:0000313" key="2">
    <source>
        <dbReference type="EMBL" id="PCI77561.1"/>
    </source>
</evidence>
<feature type="compositionally biased region" description="Polar residues" evidence="1">
    <location>
        <begin position="9"/>
        <end position="22"/>
    </location>
</feature>
<organism evidence="2 3">
    <name type="scientific">Aerophobetes bacterium</name>
    <dbReference type="NCBI Taxonomy" id="2030807"/>
    <lineage>
        <taxon>Bacteria</taxon>
        <taxon>Candidatus Aerophobota</taxon>
    </lineage>
</organism>
<evidence type="ECO:0000313" key="3">
    <source>
        <dbReference type="Proteomes" id="UP000218775"/>
    </source>
</evidence>
<dbReference type="Proteomes" id="UP000218775">
    <property type="component" value="Unassembled WGS sequence"/>
</dbReference>
<name>A0A2A4X5I5_UNCAE</name>
<sequence>MPGEPIRVNASSQTPLTNTQVTPDKATVNAMVDHVVSQVKAKYWETFSNENYYRNAKSLIGVRIEDFMKTQPFKAKNFTDDANDDIFWKANAQMYSMWENK</sequence>
<proteinExistence type="predicted"/>
<gene>
    <name evidence="2" type="ORF">COB21_02945</name>
</gene>
<protein>
    <submittedName>
        <fullName evidence="2">Uncharacterized protein</fullName>
    </submittedName>
</protein>
<feature type="region of interest" description="Disordered" evidence="1">
    <location>
        <begin position="1"/>
        <end position="22"/>
    </location>
</feature>